<keyword evidence="1" id="KW-0175">Coiled coil</keyword>
<evidence type="ECO:0000256" key="1">
    <source>
        <dbReference type="SAM" id="Coils"/>
    </source>
</evidence>
<evidence type="ECO:0000256" key="2">
    <source>
        <dbReference type="SAM" id="Phobius"/>
    </source>
</evidence>
<proteinExistence type="predicted"/>
<reference evidence="3 4" key="1">
    <citation type="submission" date="2019-11" db="EMBL/GenBank/DDBJ databases">
        <title>Characterisation of Fundicoccus ignavus gen. nov. sp. nov., a novel genus of the family Aerococcaceae isolated from bulk tank milk.</title>
        <authorList>
            <person name="Siebert A."/>
            <person name="Huptas C."/>
            <person name="Wenning M."/>
            <person name="Scherer S."/>
            <person name="Doll E.V."/>
        </authorList>
    </citation>
    <scope>NUCLEOTIDE SEQUENCE [LARGE SCALE GENOMIC DNA]</scope>
    <source>
        <strain evidence="3 4">DSM 109653</strain>
    </source>
</reference>
<accession>A0A844BGR0</accession>
<protein>
    <submittedName>
        <fullName evidence="3">Uncharacterized protein</fullName>
    </submittedName>
</protein>
<organism evidence="3 4">
    <name type="scientific">Fundicoccus ignavus</name>
    <dbReference type="NCBI Taxonomy" id="2664442"/>
    <lineage>
        <taxon>Bacteria</taxon>
        <taxon>Bacillati</taxon>
        <taxon>Bacillota</taxon>
        <taxon>Bacilli</taxon>
        <taxon>Lactobacillales</taxon>
        <taxon>Aerococcaceae</taxon>
        <taxon>Fundicoccus</taxon>
    </lineage>
</organism>
<dbReference type="EMBL" id="WJQR01000003">
    <property type="protein sequence ID" value="MRI81160.1"/>
    <property type="molecule type" value="Genomic_DNA"/>
</dbReference>
<feature type="transmembrane region" description="Helical" evidence="2">
    <location>
        <begin position="25"/>
        <end position="49"/>
    </location>
</feature>
<dbReference type="RefSeq" id="WP_153861586.1">
    <property type="nucleotide sequence ID" value="NZ_WJQR01000003.1"/>
</dbReference>
<gene>
    <name evidence="3" type="ORF">GIY11_03930</name>
</gene>
<feature type="coiled-coil region" evidence="1">
    <location>
        <begin position="257"/>
        <end position="313"/>
    </location>
</feature>
<keyword evidence="2" id="KW-1133">Transmembrane helix</keyword>
<name>A0A844BGR0_9LACT</name>
<evidence type="ECO:0000313" key="4">
    <source>
        <dbReference type="Proteomes" id="UP000469870"/>
    </source>
</evidence>
<comment type="caution">
    <text evidence="3">The sequence shown here is derived from an EMBL/GenBank/DDBJ whole genome shotgun (WGS) entry which is preliminary data.</text>
</comment>
<feature type="transmembrane region" description="Helical" evidence="2">
    <location>
        <begin position="101"/>
        <end position="123"/>
    </location>
</feature>
<keyword evidence="2" id="KW-0812">Transmembrane</keyword>
<feature type="transmembrane region" description="Helical" evidence="2">
    <location>
        <begin position="69"/>
        <end position="89"/>
    </location>
</feature>
<dbReference type="Proteomes" id="UP000469870">
    <property type="component" value="Unassembled WGS sequence"/>
</dbReference>
<sequence length="351" mass="37195">MAKETFISKYVYDVPSREAGMNLSWASILAGLVTFIATSLMFSLIGAAIGLGVSDLASNNPLEGVGMGLVIWTIVALIISLGLAGYVAGLTASRAGFVHGFLTWALNLIAMFVLMTSVATSAFSAVGTLLGVTGDAVGTTIGTVGETVGNLSEDAFNAISENLDVHLSQRDLDQEVVEALENSEIEQLQPEYLQGQLDATIDEVTAAGQRIVIDGEDPRQVFDEVTTNIQDRVEGITAEINEEDLTEAIAANSDLTEQEVEAAVQNIQEAYATATEEANQMLSEAEQAVADLQAEAEQAIEEARVKAEEVTNATARYSLYIFIGLLIALVISSFAGFSGAKTFQAQHDTAK</sequence>
<keyword evidence="2" id="KW-0472">Membrane</keyword>
<dbReference type="AlphaFoldDB" id="A0A844BGR0"/>
<feature type="transmembrane region" description="Helical" evidence="2">
    <location>
        <begin position="317"/>
        <end position="337"/>
    </location>
</feature>
<evidence type="ECO:0000313" key="3">
    <source>
        <dbReference type="EMBL" id="MRI81160.1"/>
    </source>
</evidence>